<dbReference type="PANTHER" id="PTHR44068:SF11">
    <property type="entry name" value="GERANYL DIPHOSPHATE 2-C-METHYLTRANSFERASE"/>
    <property type="match status" value="1"/>
</dbReference>
<dbReference type="Gene3D" id="3.40.50.150">
    <property type="entry name" value="Vaccinia Virus protein VP39"/>
    <property type="match status" value="1"/>
</dbReference>
<gene>
    <name evidence="5" type="ORF">LCGC14_1792810</name>
</gene>
<reference evidence="5" key="1">
    <citation type="journal article" date="2015" name="Nature">
        <title>Complex archaea that bridge the gap between prokaryotes and eukaryotes.</title>
        <authorList>
            <person name="Spang A."/>
            <person name="Saw J.H."/>
            <person name="Jorgensen S.L."/>
            <person name="Zaremba-Niedzwiedzka K."/>
            <person name="Martijn J."/>
            <person name="Lind A.E."/>
            <person name="van Eijk R."/>
            <person name="Schleper C."/>
            <person name="Guy L."/>
            <person name="Ettema T.J."/>
        </authorList>
    </citation>
    <scope>NUCLEOTIDE SEQUENCE</scope>
</reference>
<evidence type="ECO:0000313" key="5">
    <source>
        <dbReference type="EMBL" id="KKM01597.1"/>
    </source>
</evidence>
<dbReference type="GO" id="GO:0008757">
    <property type="term" value="F:S-adenosylmethionine-dependent methyltransferase activity"/>
    <property type="evidence" value="ECO:0007669"/>
    <property type="project" value="InterPro"/>
</dbReference>
<organism evidence="5">
    <name type="scientific">marine sediment metagenome</name>
    <dbReference type="NCBI Taxonomy" id="412755"/>
    <lineage>
        <taxon>unclassified sequences</taxon>
        <taxon>metagenomes</taxon>
        <taxon>ecological metagenomes</taxon>
    </lineage>
</organism>
<keyword evidence="3" id="KW-0949">S-adenosyl-L-methionine</keyword>
<dbReference type="InterPro" id="IPR050447">
    <property type="entry name" value="Erg6_SMT_methyltransf"/>
</dbReference>
<dbReference type="Pfam" id="PF08241">
    <property type="entry name" value="Methyltransf_11"/>
    <property type="match status" value="1"/>
</dbReference>
<evidence type="ECO:0000256" key="3">
    <source>
        <dbReference type="ARBA" id="ARBA00022691"/>
    </source>
</evidence>
<accession>A0A0F9HEN0</accession>
<dbReference type="InterPro" id="IPR029063">
    <property type="entry name" value="SAM-dependent_MTases_sf"/>
</dbReference>
<proteinExistence type="predicted"/>
<name>A0A0F9HEN0_9ZZZZ</name>
<sequence length="178" mass="20975">GIGAMSILLALNGFNVITGEPEEEPERVEWDHYEHQHEGIHEDSFKGYWTDWKESAKAIGVEEKIKYQYFNAENLPFSAESFDGIFMFDTLQHIPNRELALNECIRVLKPDGKLCVIEWSEKSIKEEKEKYGYKIDFIDPTKYIKLDDISIEVLKGEYVNIYLIRKKKYMNISYYKSQ</sequence>
<protein>
    <recommendedName>
        <fullName evidence="4">Methyltransferase type 11 domain-containing protein</fullName>
    </recommendedName>
</protein>
<keyword evidence="1" id="KW-0489">Methyltransferase</keyword>
<dbReference type="PANTHER" id="PTHR44068">
    <property type="entry name" value="ZGC:194242"/>
    <property type="match status" value="1"/>
</dbReference>
<dbReference type="InterPro" id="IPR013216">
    <property type="entry name" value="Methyltransf_11"/>
</dbReference>
<dbReference type="EMBL" id="LAZR01017154">
    <property type="protein sequence ID" value="KKM01597.1"/>
    <property type="molecule type" value="Genomic_DNA"/>
</dbReference>
<dbReference type="InterPro" id="IPR023576">
    <property type="entry name" value="UbiE/COQ5_MeTrFase_CS"/>
</dbReference>
<keyword evidence="2" id="KW-0808">Transferase</keyword>
<dbReference type="AlphaFoldDB" id="A0A0F9HEN0"/>
<dbReference type="PROSITE" id="PS01184">
    <property type="entry name" value="UBIE_2"/>
    <property type="match status" value="1"/>
</dbReference>
<evidence type="ECO:0000256" key="2">
    <source>
        <dbReference type="ARBA" id="ARBA00022679"/>
    </source>
</evidence>
<dbReference type="GO" id="GO:0032259">
    <property type="term" value="P:methylation"/>
    <property type="evidence" value="ECO:0007669"/>
    <property type="project" value="UniProtKB-KW"/>
</dbReference>
<evidence type="ECO:0000256" key="1">
    <source>
        <dbReference type="ARBA" id="ARBA00022603"/>
    </source>
</evidence>
<feature type="non-terminal residue" evidence="5">
    <location>
        <position position="1"/>
    </location>
</feature>
<evidence type="ECO:0000259" key="4">
    <source>
        <dbReference type="Pfam" id="PF08241"/>
    </source>
</evidence>
<comment type="caution">
    <text evidence="5">The sequence shown here is derived from an EMBL/GenBank/DDBJ whole genome shotgun (WGS) entry which is preliminary data.</text>
</comment>
<feature type="domain" description="Methyltransferase type 11" evidence="4">
    <location>
        <begin position="55"/>
        <end position="115"/>
    </location>
</feature>
<dbReference type="SUPFAM" id="SSF53335">
    <property type="entry name" value="S-adenosyl-L-methionine-dependent methyltransferases"/>
    <property type="match status" value="1"/>
</dbReference>
<dbReference type="CDD" id="cd02440">
    <property type="entry name" value="AdoMet_MTases"/>
    <property type="match status" value="1"/>
</dbReference>